<dbReference type="EMBL" id="JALMLT010000002">
    <property type="protein sequence ID" value="MDT8758786.1"/>
    <property type="molecule type" value="Genomic_DNA"/>
</dbReference>
<dbReference type="PANTHER" id="PTHR11845">
    <property type="entry name" value="5'-DEOXYNUCLEOTIDASE HDDC2"/>
    <property type="match status" value="1"/>
</dbReference>
<accession>A0ABU3N3E4</accession>
<organism evidence="4">
    <name type="scientific">Sphingomonas psychrotolerans</name>
    <dbReference type="NCBI Taxonomy" id="1327635"/>
    <lineage>
        <taxon>Bacteria</taxon>
        <taxon>Pseudomonadati</taxon>
        <taxon>Pseudomonadota</taxon>
        <taxon>Alphaproteobacteria</taxon>
        <taxon>Sphingomonadales</taxon>
        <taxon>Sphingomonadaceae</taxon>
        <taxon>Sphingomonas</taxon>
    </lineage>
</organism>
<dbReference type="SUPFAM" id="SSF109604">
    <property type="entry name" value="HD-domain/PDEase-like"/>
    <property type="match status" value="1"/>
</dbReference>
<sequence length="202" mass="22700">MPATPEDPALIEPMRLEGILTFIQAAEQLKDTLRSGRTRRGRAESTAEHSWRLCLMALMFERELARLDMAQLLKLLVVHDLGEAIAGDTPAVAQHADPYRAARERADLIALCQLLPIDLRDAIVDLWDEYAAGRSPEAVIAKGLDKIETMMQHLIGRNDPDFDYAFNLTYGITHTDKHPLLRQIRGIVDAHTAERVEARTAR</sequence>
<dbReference type="InterPro" id="IPR006674">
    <property type="entry name" value="HD_domain"/>
</dbReference>
<keyword evidence="2" id="KW-0378">Hydrolase</keyword>
<dbReference type="Pfam" id="PF13023">
    <property type="entry name" value="HD_3"/>
    <property type="match status" value="1"/>
</dbReference>
<dbReference type="InterPro" id="IPR039356">
    <property type="entry name" value="YfbR/HDDC2"/>
</dbReference>
<feature type="domain" description="HD" evidence="3">
    <location>
        <begin position="26"/>
        <end position="179"/>
    </location>
</feature>
<name>A0ABU3N3E4_9SPHN</name>
<dbReference type="PANTHER" id="PTHR11845:SF13">
    <property type="entry name" value="5'-DEOXYNUCLEOTIDASE HDDC2"/>
    <property type="match status" value="1"/>
</dbReference>
<proteinExistence type="predicted"/>
<evidence type="ECO:0000259" key="3">
    <source>
        <dbReference type="Pfam" id="PF13023"/>
    </source>
</evidence>
<dbReference type="Gene3D" id="1.10.3210.10">
    <property type="entry name" value="Hypothetical protein af1432"/>
    <property type="match status" value="1"/>
</dbReference>
<keyword evidence="1" id="KW-0479">Metal-binding</keyword>
<protein>
    <submittedName>
        <fullName evidence="4">HD domain-containing protein</fullName>
    </submittedName>
</protein>
<evidence type="ECO:0000256" key="1">
    <source>
        <dbReference type="ARBA" id="ARBA00022723"/>
    </source>
</evidence>
<evidence type="ECO:0000256" key="2">
    <source>
        <dbReference type="ARBA" id="ARBA00022801"/>
    </source>
</evidence>
<gene>
    <name evidence="4" type="ORF">MZO42_08750</name>
</gene>
<comment type="caution">
    <text evidence="4">The sequence shown here is derived from an EMBL/GenBank/DDBJ whole genome shotgun (WGS) entry which is preliminary data.</text>
</comment>
<evidence type="ECO:0000313" key="4">
    <source>
        <dbReference type="EMBL" id="MDT8758786.1"/>
    </source>
</evidence>
<reference evidence="4" key="1">
    <citation type="submission" date="2022-04" db="EMBL/GenBank/DDBJ databases">
        <title>Tomato heritable bacteria conferring resistance against bacterial wilt.</title>
        <authorList>
            <person name="Yin J."/>
        </authorList>
    </citation>
    <scope>NUCLEOTIDE SEQUENCE</scope>
    <source>
        <strain evidence="4">Cra20</strain>
    </source>
</reference>